<dbReference type="AlphaFoldDB" id="A0A1T4TDJ7"/>
<organism evidence="2 3">
    <name type="scientific">Consotaella salsifontis</name>
    <dbReference type="NCBI Taxonomy" id="1365950"/>
    <lineage>
        <taxon>Bacteria</taxon>
        <taxon>Pseudomonadati</taxon>
        <taxon>Pseudomonadota</taxon>
        <taxon>Alphaproteobacteria</taxon>
        <taxon>Hyphomicrobiales</taxon>
        <taxon>Aurantimonadaceae</taxon>
        <taxon>Consotaella</taxon>
    </lineage>
</organism>
<evidence type="ECO:0000313" key="3">
    <source>
        <dbReference type="Proteomes" id="UP000190135"/>
    </source>
</evidence>
<evidence type="ECO:0000259" key="1">
    <source>
        <dbReference type="Pfam" id="PF10263"/>
    </source>
</evidence>
<reference evidence="2 3" key="1">
    <citation type="submission" date="2017-02" db="EMBL/GenBank/DDBJ databases">
        <authorList>
            <person name="Peterson S.W."/>
        </authorList>
    </citation>
    <scope>NUCLEOTIDE SEQUENCE [LARGE SCALE GENOMIC DNA]</scope>
    <source>
        <strain evidence="2 3">USBA 369</strain>
    </source>
</reference>
<proteinExistence type="predicted"/>
<dbReference type="Proteomes" id="UP000190135">
    <property type="component" value="Unassembled WGS sequence"/>
</dbReference>
<name>A0A1T4TDJ7_9HYPH</name>
<dbReference type="InterPro" id="IPR006640">
    <property type="entry name" value="SprT-like_domain"/>
</dbReference>
<dbReference type="Pfam" id="PF10263">
    <property type="entry name" value="SprT-like"/>
    <property type="match status" value="1"/>
</dbReference>
<dbReference type="GO" id="GO:0006950">
    <property type="term" value="P:response to stress"/>
    <property type="evidence" value="ECO:0007669"/>
    <property type="project" value="UniProtKB-ARBA"/>
</dbReference>
<keyword evidence="2" id="KW-0482">Metalloprotease</keyword>
<dbReference type="GO" id="GO:0006508">
    <property type="term" value="P:proteolysis"/>
    <property type="evidence" value="ECO:0007669"/>
    <property type="project" value="UniProtKB-KW"/>
</dbReference>
<dbReference type="STRING" id="1365950.SAMN05428963_12529"/>
<dbReference type="GO" id="GO:0008237">
    <property type="term" value="F:metallopeptidase activity"/>
    <property type="evidence" value="ECO:0007669"/>
    <property type="project" value="UniProtKB-KW"/>
</dbReference>
<gene>
    <name evidence="2" type="ORF">SAMN05428963_12529</name>
</gene>
<keyword evidence="2" id="KW-0378">Hydrolase</keyword>
<keyword evidence="2" id="KW-0645">Protease</keyword>
<protein>
    <submittedName>
        <fullName evidence="2">Predicted Zn-dependent metalloprotease, SprT family</fullName>
    </submittedName>
</protein>
<evidence type="ECO:0000313" key="2">
    <source>
        <dbReference type="EMBL" id="SKA38542.1"/>
    </source>
</evidence>
<accession>A0A1T4TDJ7</accession>
<dbReference type="EMBL" id="FUXL01000025">
    <property type="protein sequence ID" value="SKA38542.1"/>
    <property type="molecule type" value="Genomic_DNA"/>
</dbReference>
<sequence>MKYAIFVSYDTQKAVMSPANPTARTYAALNRAFDFFNDRLFGGELPPCLVTLQRKNKAYGYFAGGRFGSKDGTEITDEIALNPSHFKSRTDEQSLSTLAHEMAHLWQHHFGKPSRAGYHNKEWAAKMHAIGLHPSDTGQPGGKETGQSCSHYIIEGGPYVCAFSELAAQPDFSALYVELWDDAEARKKRKAKSASKTRYTCPSCELHAWAKPGVRLVCGECDEPMAADEDSEP</sequence>
<feature type="domain" description="SprT-like" evidence="1">
    <location>
        <begin position="30"/>
        <end position="131"/>
    </location>
</feature>
<keyword evidence="3" id="KW-1185">Reference proteome</keyword>